<dbReference type="Proteomes" id="UP000665020">
    <property type="component" value="Chromosome"/>
</dbReference>
<sequence>MDEASTGLYERLKKTAAISRLGQGMDLGELNDYTHQIALYLLLKVFYREINNNLQRTKNDLIEMTAQIIEEMKFTASNEQLERLVDGVLYSGDPRQQAPFSVMLFDENLREHREFKYRYLVPDREASRWDEGGSTVYMLTETSQEIIFLTREVLQEFGFDLEQFYTLQLIKNGNFTEAKSSVSNLIARVRTLIKNEKNWREDIMRNPGLIFSARQERKKRTEVEVRKQFEDEKKVFNDMFRWRDRLGRFSGEQKKEGELLFEELERARALHDRLAELTISNLSLELEIRRENPDIFWKTAQTSFKKDFWQDTIISSGLSDMDLLTELIAPLFSPEQGFIFPLDWAWSEQQLYTYLQEEDYEDEEEWEEEEPVLKELDWGLLVELWERVFEELLRSGQYPLNKLTLLAADEQRRWLSQEKNLELFMMFIITEIRLREINEEFAGLDERLVLFNKLLEKNQQFKRLIGKKMTASLETGAEKVKLGEEFEISPYILYVVD</sequence>
<reference evidence="1" key="1">
    <citation type="submission" date="2019-12" db="EMBL/GenBank/DDBJ databases">
        <authorList>
            <person name="zhang j."/>
            <person name="sun C.M."/>
        </authorList>
    </citation>
    <scope>NUCLEOTIDE SEQUENCE</scope>
    <source>
        <strain evidence="1">NS-1</strain>
    </source>
</reference>
<dbReference type="AlphaFoldDB" id="A0A8A7KBT9"/>
<dbReference type="RefSeq" id="WP_230869188.1">
    <property type="nucleotide sequence ID" value="NZ_CP046640.1"/>
</dbReference>
<evidence type="ECO:0000313" key="1">
    <source>
        <dbReference type="EMBL" id="QTL97555.1"/>
    </source>
</evidence>
<dbReference type="KEGG" id="ifn:GM661_05945"/>
<accession>A0A8A7KBT9</accession>
<gene>
    <name evidence="1" type="ORF">GM661_05945</name>
</gene>
<proteinExistence type="predicted"/>
<protein>
    <submittedName>
        <fullName evidence="1">Uncharacterized protein</fullName>
    </submittedName>
</protein>
<name>A0A8A7KBT9_9FIRM</name>
<organism evidence="1 2">
    <name type="scientific">Iocasia fonsfrigidae</name>
    <dbReference type="NCBI Taxonomy" id="2682810"/>
    <lineage>
        <taxon>Bacteria</taxon>
        <taxon>Bacillati</taxon>
        <taxon>Bacillota</taxon>
        <taxon>Clostridia</taxon>
        <taxon>Halanaerobiales</taxon>
        <taxon>Halanaerobiaceae</taxon>
        <taxon>Iocasia</taxon>
    </lineage>
</organism>
<evidence type="ECO:0000313" key="2">
    <source>
        <dbReference type="Proteomes" id="UP000665020"/>
    </source>
</evidence>
<dbReference type="EMBL" id="CP046640">
    <property type="protein sequence ID" value="QTL97555.1"/>
    <property type="molecule type" value="Genomic_DNA"/>
</dbReference>
<keyword evidence="2" id="KW-1185">Reference proteome</keyword>